<protein>
    <submittedName>
        <fullName evidence="1">Uncharacterized protein</fullName>
    </submittedName>
</protein>
<proteinExistence type="predicted"/>
<evidence type="ECO:0000313" key="1">
    <source>
        <dbReference type="EMBL" id="MCD7452522.1"/>
    </source>
</evidence>
<name>A0ABS8S0N9_DATST</name>
<keyword evidence="2" id="KW-1185">Reference proteome</keyword>
<gene>
    <name evidence="1" type="ORF">HAX54_017277</name>
</gene>
<organism evidence="1 2">
    <name type="scientific">Datura stramonium</name>
    <name type="common">Jimsonweed</name>
    <name type="synonym">Common thornapple</name>
    <dbReference type="NCBI Taxonomy" id="4076"/>
    <lineage>
        <taxon>Eukaryota</taxon>
        <taxon>Viridiplantae</taxon>
        <taxon>Streptophyta</taxon>
        <taxon>Embryophyta</taxon>
        <taxon>Tracheophyta</taxon>
        <taxon>Spermatophyta</taxon>
        <taxon>Magnoliopsida</taxon>
        <taxon>eudicotyledons</taxon>
        <taxon>Gunneridae</taxon>
        <taxon>Pentapetalae</taxon>
        <taxon>asterids</taxon>
        <taxon>lamiids</taxon>
        <taxon>Solanales</taxon>
        <taxon>Solanaceae</taxon>
        <taxon>Solanoideae</taxon>
        <taxon>Datureae</taxon>
        <taxon>Datura</taxon>
    </lineage>
</organism>
<comment type="caution">
    <text evidence="1">The sequence shown here is derived from an EMBL/GenBank/DDBJ whole genome shotgun (WGS) entry which is preliminary data.</text>
</comment>
<reference evidence="1 2" key="1">
    <citation type="journal article" date="2021" name="BMC Genomics">
        <title>Datura genome reveals duplications of psychoactive alkaloid biosynthetic genes and high mutation rate following tissue culture.</title>
        <authorList>
            <person name="Rajewski A."/>
            <person name="Carter-House D."/>
            <person name="Stajich J."/>
            <person name="Litt A."/>
        </authorList>
    </citation>
    <scope>NUCLEOTIDE SEQUENCE [LARGE SCALE GENOMIC DNA]</scope>
    <source>
        <strain evidence="1">AR-01</strain>
    </source>
</reference>
<dbReference type="EMBL" id="JACEIK010000214">
    <property type="protein sequence ID" value="MCD7452522.1"/>
    <property type="molecule type" value="Genomic_DNA"/>
</dbReference>
<dbReference type="Proteomes" id="UP000823775">
    <property type="component" value="Unassembled WGS sequence"/>
</dbReference>
<feature type="non-terminal residue" evidence="1">
    <location>
        <position position="80"/>
    </location>
</feature>
<sequence>MHNSSQRTADDLVQYHPSHGPCRLRSVRYKRCAYVESIVRVQATGHNNNIRRTYETHGEIERIAYLAIYGTKECTESYRH</sequence>
<evidence type="ECO:0000313" key="2">
    <source>
        <dbReference type="Proteomes" id="UP000823775"/>
    </source>
</evidence>
<accession>A0ABS8S0N9</accession>